<reference evidence="4" key="1">
    <citation type="submission" date="2020-08" db="EMBL/GenBank/DDBJ databases">
        <title>Genome public.</title>
        <authorList>
            <person name="Liu C."/>
            <person name="Sun Q."/>
        </authorList>
    </citation>
    <scope>NUCLEOTIDE SEQUENCE</scope>
    <source>
        <strain evidence="4">NSJ-51</strain>
    </source>
</reference>
<dbReference type="Proteomes" id="UP000661435">
    <property type="component" value="Unassembled WGS sequence"/>
</dbReference>
<evidence type="ECO:0000259" key="3">
    <source>
        <dbReference type="Pfam" id="PF05569"/>
    </source>
</evidence>
<proteinExistence type="predicted"/>
<dbReference type="CDD" id="cd07341">
    <property type="entry name" value="M56_BlaR1_MecR1_like"/>
    <property type="match status" value="1"/>
</dbReference>
<dbReference type="EMBL" id="JACOPP010000027">
    <property type="protein sequence ID" value="MBC5734865.1"/>
    <property type="molecule type" value="Genomic_DNA"/>
</dbReference>
<feature type="compositionally biased region" description="Polar residues" evidence="1">
    <location>
        <begin position="362"/>
        <end position="371"/>
    </location>
</feature>
<dbReference type="AlphaFoldDB" id="A0A8J6JIJ2"/>
<feature type="transmembrane region" description="Helical" evidence="2">
    <location>
        <begin position="31"/>
        <end position="50"/>
    </location>
</feature>
<keyword evidence="5" id="KW-1185">Reference proteome</keyword>
<dbReference type="RefSeq" id="WP_186908687.1">
    <property type="nucleotide sequence ID" value="NZ_JACOPP010000027.1"/>
</dbReference>
<dbReference type="Pfam" id="PF05569">
    <property type="entry name" value="Peptidase_M56"/>
    <property type="match status" value="1"/>
</dbReference>
<evidence type="ECO:0000313" key="4">
    <source>
        <dbReference type="EMBL" id="MBC5734865.1"/>
    </source>
</evidence>
<comment type="caution">
    <text evidence="4">The sequence shown here is derived from an EMBL/GenBank/DDBJ whole genome shotgun (WGS) entry which is preliminary data.</text>
</comment>
<evidence type="ECO:0000313" key="5">
    <source>
        <dbReference type="Proteomes" id="UP000661435"/>
    </source>
</evidence>
<dbReference type="InterPro" id="IPR052173">
    <property type="entry name" value="Beta-lactam_resp_regulator"/>
</dbReference>
<keyword evidence="2" id="KW-0812">Transmembrane</keyword>
<sequence length="484" mass="53280">MSLFQMSVAGGALILCIVVVRALAIHRLPKTTFLVLWMIAALRLLLPLSIPLPFNIHIGLDVFSDVVQELPSGNIGSPLPGESLPSYDTGAAAPSPATEHISIFVILWLVGVLLLAIYFSISYFRSMRKFRMSIPDNTPYIQNWLTAHQISRPLAVRSSDLISSPLTYGILHPVILLPKKLDRNDQAALKYVLTHEYVHIRRFDAITKILFAAVLCIHWFNPLVWVMYVLANRDIELSCDAWVIRMMGEKNRSSYALMLIKMEERRSGMSALYSHFGKNAISERIEAIMKFKKTSILACTLALALIAGATTAFAATNSVATADTSKEKLFGQLSATDDNVKSDGTVAVQKVDQSPFAEVDQESNNSGNDATAEQDGIANFPTQGTKTSIAAKSSIYYNFGTGANNTFYEADTVIEFSIQCVYADIPVQVSLVTADKTEVISSQVVESNEVTPISFTIPEDGDYLICITNESASRTQEYSHMIAR</sequence>
<organism evidence="4 5">
    <name type="scientific">Lawsonibacter hominis</name>
    <dbReference type="NCBI Taxonomy" id="2763053"/>
    <lineage>
        <taxon>Bacteria</taxon>
        <taxon>Bacillati</taxon>
        <taxon>Bacillota</taxon>
        <taxon>Clostridia</taxon>
        <taxon>Eubacteriales</taxon>
        <taxon>Oscillospiraceae</taxon>
        <taxon>Lawsonibacter</taxon>
    </lineage>
</organism>
<keyword evidence="2" id="KW-0472">Membrane</keyword>
<evidence type="ECO:0000256" key="1">
    <source>
        <dbReference type="SAM" id="MobiDB-lite"/>
    </source>
</evidence>
<feature type="transmembrane region" description="Helical" evidence="2">
    <location>
        <begin position="101"/>
        <end position="124"/>
    </location>
</feature>
<dbReference type="PANTHER" id="PTHR34978">
    <property type="entry name" value="POSSIBLE SENSOR-TRANSDUCER PROTEIN BLAR"/>
    <property type="match status" value="1"/>
</dbReference>
<accession>A0A8J6JIJ2</accession>
<dbReference type="PANTHER" id="PTHR34978:SF3">
    <property type="entry name" value="SLR0241 PROTEIN"/>
    <property type="match status" value="1"/>
</dbReference>
<name>A0A8J6JIJ2_9FIRM</name>
<feature type="transmembrane region" description="Helical" evidence="2">
    <location>
        <begin position="209"/>
        <end position="231"/>
    </location>
</feature>
<gene>
    <name evidence="4" type="ORF">H8S57_14195</name>
</gene>
<protein>
    <recommendedName>
        <fullName evidence="3">Peptidase M56 domain-containing protein</fullName>
    </recommendedName>
</protein>
<keyword evidence="2" id="KW-1133">Transmembrane helix</keyword>
<feature type="region of interest" description="Disordered" evidence="1">
    <location>
        <begin position="357"/>
        <end position="379"/>
    </location>
</feature>
<dbReference type="InterPro" id="IPR008756">
    <property type="entry name" value="Peptidase_M56"/>
</dbReference>
<feature type="domain" description="Peptidase M56" evidence="3">
    <location>
        <begin position="3"/>
        <end position="288"/>
    </location>
</feature>
<feature type="transmembrane region" description="Helical" evidence="2">
    <location>
        <begin position="6"/>
        <end position="24"/>
    </location>
</feature>
<evidence type="ECO:0000256" key="2">
    <source>
        <dbReference type="SAM" id="Phobius"/>
    </source>
</evidence>